<feature type="compositionally biased region" description="Polar residues" evidence="1">
    <location>
        <begin position="386"/>
        <end position="400"/>
    </location>
</feature>
<organism evidence="2 3">
    <name type="scientific">Rhipicephalus sanguineus</name>
    <name type="common">Brown dog tick</name>
    <name type="synonym">Ixodes sanguineus</name>
    <dbReference type="NCBI Taxonomy" id="34632"/>
    <lineage>
        <taxon>Eukaryota</taxon>
        <taxon>Metazoa</taxon>
        <taxon>Ecdysozoa</taxon>
        <taxon>Arthropoda</taxon>
        <taxon>Chelicerata</taxon>
        <taxon>Arachnida</taxon>
        <taxon>Acari</taxon>
        <taxon>Parasitiformes</taxon>
        <taxon>Ixodida</taxon>
        <taxon>Ixodoidea</taxon>
        <taxon>Ixodidae</taxon>
        <taxon>Rhipicephalinae</taxon>
        <taxon>Rhipicephalus</taxon>
        <taxon>Rhipicephalus</taxon>
    </lineage>
</organism>
<keyword evidence="3" id="KW-1185">Reference proteome</keyword>
<evidence type="ECO:0000256" key="1">
    <source>
        <dbReference type="SAM" id="MobiDB-lite"/>
    </source>
</evidence>
<reference evidence="2" key="1">
    <citation type="journal article" date="2020" name="Cell">
        <title>Large-Scale Comparative Analyses of Tick Genomes Elucidate Their Genetic Diversity and Vector Capacities.</title>
        <authorList>
            <consortium name="Tick Genome and Microbiome Consortium (TIGMIC)"/>
            <person name="Jia N."/>
            <person name="Wang J."/>
            <person name="Shi W."/>
            <person name="Du L."/>
            <person name="Sun Y."/>
            <person name="Zhan W."/>
            <person name="Jiang J.F."/>
            <person name="Wang Q."/>
            <person name="Zhang B."/>
            <person name="Ji P."/>
            <person name="Bell-Sakyi L."/>
            <person name="Cui X.M."/>
            <person name="Yuan T.T."/>
            <person name="Jiang B.G."/>
            <person name="Yang W.F."/>
            <person name="Lam T.T."/>
            <person name="Chang Q.C."/>
            <person name="Ding S.J."/>
            <person name="Wang X.J."/>
            <person name="Zhu J.G."/>
            <person name="Ruan X.D."/>
            <person name="Zhao L."/>
            <person name="Wei J.T."/>
            <person name="Ye R.Z."/>
            <person name="Que T.C."/>
            <person name="Du C.H."/>
            <person name="Zhou Y.H."/>
            <person name="Cheng J.X."/>
            <person name="Dai P.F."/>
            <person name="Guo W.B."/>
            <person name="Han X.H."/>
            <person name="Huang E.J."/>
            <person name="Li L.F."/>
            <person name="Wei W."/>
            <person name="Gao Y.C."/>
            <person name="Liu J.Z."/>
            <person name="Shao H.Z."/>
            <person name="Wang X."/>
            <person name="Wang C.C."/>
            <person name="Yang T.C."/>
            <person name="Huo Q.B."/>
            <person name="Li W."/>
            <person name="Chen H.Y."/>
            <person name="Chen S.E."/>
            <person name="Zhou L.G."/>
            <person name="Ni X.B."/>
            <person name="Tian J.H."/>
            <person name="Sheng Y."/>
            <person name="Liu T."/>
            <person name="Pan Y.S."/>
            <person name="Xia L.Y."/>
            <person name="Li J."/>
            <person name="Zhao F."/>
            <person name="Cao W.C."/>
        </authorList>
    </citation>
    <scope>NUCLEOTIDE SEQUENCE</scope>
    <source>
        <strain evidence="2">Rsan-2018</strain>
    </source>
</reference>
<feature type="compositionally biased region" description="Polar residues" evidence="1">
    <location>
        <begin position="408"/>
        <end position="417"/>
    </location>
</feature>
<accession>A0A9D4PYT2</accession>
<feature type="region of interest" description="Disordered" evidence="1">
    <location>
        <begin position="329"/>
        <end position="417"/>
    </location>
</feature>
<comment type="caution">
    <text evidence="2">The sequence shown here is derived from an EMBL/GenBank/DDBJ whole genome shotgun (WGS) entry which is preliminary data.</text>
</comment>
<evidence type="ECO:0000313" key="2">
    <source>
        <dbReference type="EMBL" id="KAH7961251.1"/>
    </source>
</evidence>
<proteinExistence type="predicted"/>
<protein>
    <submittedName>
        <fullName evidence="2">Uncharacterized protein</fullName>
    </submittedName>
</protein>
<dbReference type="Proteomes" id="UP000821837">
    <property type="component" value="Chromosome 3"/>
</dbReference>
<sequence length="417" mass="46320">MRVLLLRGEGLSQTFRDGLARGQKMGLNTSSMRTVSWPANPNACSATAGQVERRYSSEHLQLGQGMDDNVDGDAVTETTDDPDWQLSQTLRQRKKQAQERRNLAALQAQQKQMVNSLPLKAITAPALARAIIEACDNQFTDETFILRINRGSNIAILSTKYSEVAELVRKLQQLAINGKPHPVRAYVATGEEALRGVVHGIQPNTSMETLMTHLRIRTQGVELVQARMIGNTKSAALTFYGDKLPRTVYFYGGELICHPFRATLQVCKVCREKGHRADVCPQPDKHICRLCSTRNPTTGHPCQLICASCGEFHLTGDPACSKRLKPVQLRNRTSETSEKQLPSQASEVPPRWFSSEEEEEALKLGGQPAWTPSNSRSRSKHRPPATKTTNQEAQQPSQATPLKKHKQPQQGMKTPDL</sequence>
<reference evidence="2" key="2">
    <citation type="submission" date="2021-09" db="EMBL/GenBank/DDBJ databases">
        <authorList>
            <person name="Jia N."/>
            <person name="Wang J."/>
            <person name="Shi W."/>
            <person name="Du L."/>
            <person name="Sun Y."/>
            <person name="Zhan W."/>
            <person name="Jiang J."/>
            <person name="Wang Q."/>
            <person name="Zhang B."/>
            <person name="Ji P."/>
            <person name="Sakyi L.B."/>
            <person name="Cui X."/>
            <person name="Yuan T."/>
            <person name="Jiang B."/>
            <person name="Yang W."/>
            <person name="Lam T.T.-Y."/>
            <person name="Chang Q."/>
            <person name="Ding S."/>
            <person name="Wang X."/>
            <person name="Zhu J."/>
            <person name="Ruan X."/>
            <person name="Zhao L."/>
            <person name="Wei J."/>
            <person name="Que T."/>
            <person name="Du C."/>
            <person name="Cheng J."/>
            <person name="Dai P."/>
            <person name="Han X."/>
            <person name="Huang E."/>
            <person name="Gao Y."/>
            <person name="Liu J."/>
            <person name="Shao H."/>
            <person name="Ye R."/>
            <person name="Li L."/>
            <person name="Wei W."/>
            <person name="Wang X."/>
            <person name="Wang C."/>
            <person name="Huo Q."/>
            <person name="Li W."/>
            <person name="Guo W."/>
            <person name="Chen H."/>
            <person name="Chen S."/>
            <person name="Zhou L."/>
            <person name="Zhou L."/>
            <person name="Ni X."/>
            <person name="Tian J."/>
            <person name="Zhou Y."/>
            <person name="Sheng Y."/>
            <person name="Liu T."/>
            <person name="Pan Y."/>
            <person name="Xia L."/>
            <person name="Li J."/>
            <person name="Zhao F."/>
            <person name="Cao W."/>
        </authorList>
    </citation>
    <scope>NUCLEOTIDE SEQUENCE</scope>
    <source>
        <strain evidence="2">Rsan-2018</strain>
        <tissue evidence="2">Larvae</tissue>
    </source>
</reference>
<dbReference type="EMBL" id="JABSTV010001249">
    <property type="protein sequence ID" value="KAH7961251.1"/>
    <property type="molecule type" value="Genomic_DNA"/>
</dbReference>
<gene>
    <name evidence="2" type="ORF">HPB52_006095</name>
</gene>
<dbReference type="AlphaFoldDB" id="A0A9D4PYT2"/>
<name>A0A9D4PYT2_RHISA</name>
<evidence type="ECO:0000313" key="3">
    <source>
        <dbReference type="Proteomes" id="UP000821837"/>
    </source>
</evidence>